<dbReference type="PANTHER" id="PTHR42693">
    <property type="entry name" value="ARYLSULFATASE FAMILY MEMBER"/>
    <property type="match status" value="1"/>
</dbReference>
<dbReference type="CDD" id="cd16146">
    <property type="entry name" value="ARS_like"/>
    <property type="match status" value="1"/>
</dbReference>
<feature type="signal peptide" evidence="5">
    <location>
        <begin position="1"/>
        <end position="35"/>
    </location>
</feature>
<dbReference type="Gene3D" id="3.30.1120.10">
    <property type="match status" value="1"/>
</dbReference>
<dbReference type="EMBL" id="CP036275">
    <property type="protein sequence ID" value="QDU41181.1"/>
    <property type="molecule type" value="Genomic_DNA"/>
</dbReference>
<dbReference type="RefSeq" id="WP_145373550.1">
    <property type="nucleotide sequence ID" value="NZ_CP036275.1"/>
</dbReference>
<evidence type="ECO:0000256" key="2">
    <source>
        <dbReference type="ARBA" id="ARBA00022723"/>
    </source>
</evidence>
<keyword evidence="2" id="KW-0479">Metal-binding</keyword>
<dbReference type="Gene3D" id="3.40.720.10">
    <property type="entry name" value="Alkaline Phosphatase, subunit A"/>
    <property type="match status" value="1"/>
</dbReference>
<evidence type="ECO:0000256" key="1">
    <source>
        <dbReference type="ARBA" id="ARBA00008779"/>
    </source>
</evidence>
<dbReference type="InterPro" id="IPR017850">
    <property type="entry name" value="Alkaline_phosphatase_core_sf"/>
</dbReference>
<proteinExistence type="inferred from homology"/>
<dbReference type="PROSITE" id="PS51257">
    <property type="entry name" value="PROKAR_LIPOPROTEIN"/>
    <property type="match status" value="1"/>
</dbReference>
<keyword evidence="4" id="KW-0106">Calcium</keyword>
<dbReference type="PANTHER" id="PTHR42693:SF53">
    <property type="entry name" value="ENDO-4-O-SULFATASE"/>
    <property type="match status" value="1"/>
</dbReference>
<feature type="domain" description="Sulfatase N-terminal" evidence="6">
    <location>
        <begin position="39"/>
        <end position="346"/>
    </location>
</feature>
<dbReference type="Pfam" id="PF00884">
    <property type="entry name" value="Sulfatase"/>
    <property type="match status" value="1"/>
</dbReference>
<evidence type="ECO:0000256" key="4">
    <source>
        <dbReference type="ARBA" id="ARBA00022837"/>
    </source>
</evidence>
<accession>A0A517ZFD7</accession>
<dbReference type="Proteomes" id="UP000320496">
    <property type="component" value="Chromosome"/>
</dbReference>
<keyword evidence="3 7" id="KW-0378">Hydrolase</keyword>
<organism evidence="7 8">
    <name type="scientific">Maioricimonas rarisocia</name>
    <dbReference type="NCBI Taxonomy" id="2528026"/>
    <lineage>
        <taxon>Bacteria</taxon>
        <taxon>Pseudomonadati</taxon>
        <taxon>Planctomycetota</taxon>
        <taxon>Planctomycetia</taxon>
        <taxon>Planctomycetales</taxon>
        <taxon>Planctomycetaceae</taxon>
        <taxon>Maioricimonas</taxon>
    </lineage>
</organism>
<feature type="chain" id="PRO_5021747636" evidence="5">
    <location>
        <begin position="36"/>
        <end position="598"/>
    </location>
</feature>
<dbReference type="SUPFAM" id="SSF53649">
    <property type="entry name" value="Alkaline phosphatase-like"/>
    <property type="match status" value="1"/>
</dbReference>
<evidence type="ECO:0000259" key="6">
    <source>
        <dbReference type="Pfam" id="PF00884"/>
    </source>
</evidence>
<reference evidence="7 8" key="1">
    <citation type="submission" date="2019-02" db="EMBL/GenBank/DDBJ databases">
        <title>Deep-cultivation of Planctomycetes and their phenomic and genomic characterization uncovers novel biology.</title>
        <authorList>
            <person name="Wiegand S."/>
            <person name="Jogler M."/>
            <person name="Boedeker C."/>
            <person name="Pinto D."/>
            <person name="Vollmers J."/>
            <person name="Rivas-Marin E."/>
            <person name="Kohn T."/>
            <person name="Peeters S.H."/>
            <person name="Heuer A."/>
            <person name="Rast P."/>
            <person name="Oberbeckmann S."/>
            <person name="Bunk B."/>
            <person name="Jeske O."/>
            <person name="Meyerdierks A."/>
            <person name="Storesund J.E."/>
            <person name="Kallscheuer N."/>
            <person name="Luecker S."/>
            <person name="Lage O.M."/>
            <person name="Pohl T."/>
            <person name="Merkel B.J."/>
            <person name="Hornburger P."/>
            <person name="Mueller R.-W."/>
            <person name="Bruemmer F."/>
            <person name="Labrenz M."/>
            <person name="Spormann A.M."/>
            <person name="Op den Camp H."/>
            <person name="Overmann J."/>
            <person name="Amann R."/>
            <person name="Jetten M.S.M."/>
            <person name="Mascher T."/>
            <person name="Medema M.H."/>
            <person name="Devos D.P."/>
            <person name="Kaster A.-K."/>
            <person name="Ovreas L."/>
            <person name="Rohde M."/>
            <person name="Galperin M.Y."/>
            <person name="Jogler C."/>
        </authorList>
    </citation>
    <scope>NUCLEOTIDE SEQUENCE [LARGE SCALE GENOMIC DNA]</scope>
    <source>
        <strain evidence="7 8">Mal4</strain>
    </source>
</reference>
<keyword evidence="5" id="KW-0732">Signal</keyword>
<dbReference type="Gene3D" id="2.60.120.260">
    <property type="entry name" value="Galactose-binding domain-like"/>
    <property type="match status" value="1"/>
</dbReference>
<gene>
    <name evidence="7" type="primary">atsA_60</name>
    <name evidence="7" type="ORF">Mal4_55460</name>
</gene>
<sequence length="598" mass="67273" precursor="true">MFTPHRDFCALPLRFAATLLVPLLAWLSCHASAVAADRPNIVVILTDDQGWGDLSLNGNTNLSTPHIDSLARDGAQFDRFFVCPVCSPTRAEFLTGRYHPRSGVYSTSAGGERMDLDETTIGDTFKAAGYRTAAFGKWHNGMQYPYHPNGRGFDEFYGFCSGHWGNYFSPQLEHNGELVKGTGYIIDDLTTRAMEFIEENREKPFFVYLPYNTPHSPMQVPEHWWRKFKDHPLPMRNRAASRENVDHTRAALAMCENIDWNVGRLLAKLTHLDLDEETIVVYFCDNGPNGFRWNGEMKGRKGSTDEGGVRSPMLIRWPGHIPAGSTVTQIGAAIDLLPTLADMAGIEHVGEKPLDGISLASYLTGETTEHNDRKIFSHWRGRVSVRTQQYRLDNNGKLFDLTADPRQDHDVSAEHPEVATELRKAVNQWKAEMLPLLESDERPFVIGHPDFANTQIPARDGTAHGNIERSNRFPNCSYFTNWTSEKDRITWDVTVAAPGKFEAEIWYTCPKADVGSTIELSLGKQKITGKIEQPHDPPLIGAAQDRVERQESYVKYFRPLNLGRITLPAGAGELTLQATDIPGSQVMDFRLLMLRRVE</sequence>
<dbReference type="GO" id="GO:0004065">
    <property type="term" value="F:arylsulfatase activity"/>
    <property type="evidence" value="ECO:0007669"/>
    <property type="project" value="UniProtKB-EC"/>
</dbReference>
<name>A0A517ZFD7_9PLAN</name>
<dbReference type="OrthoDB" id="9783154at2"/>
<dbReference type="KEGG" id="mri:Mal4_55460"/>
<evidence type="ECO:0000313" key="7">
    <source>
        <dbReference type="EMBL" id="QDU41181.1"/>
    </source>
</evidence>
<dbReference type="InterPro" id="IPR050738">
    <property type="entry name" value="Sulfatase"/>
</dbReference>
<evidence type="ECO:0000256" key="5">
    <source>
        <dbReference type="SAM" id="SignalP"/>
    </source>
</evidence>
<dbReference type="InterPro" id="IPR000917">
    <property type="entry name" value="Sulfatase_N"/>
</dbReference>
<dbReference type="EC" id="3.1.6.1" evidence="7"/>
<keyword evidence="8" id="KW-1185">Reference proteome</keyword>
<protein>
    <submittedName>
        <fullName evidence="7">Arylsulfatase</fullName>
        <ecNumber evidence="7">3.1.6.1</ecNumber>
    </submittedName>
</protein>
<dbReference type="PROSITE" id="PS00523">
    <property type="entry name" value="SULFATASE_1"/>
    <property type="match status" value="1"/>
</dbReference>
<evidence type="ECO:0000256" key="3">
    <source>
        <dbReference type="ARBA" id="ARBA00022801"/>
    </source>
</evidence>
<evidence type="ECO:0000313" key="8">
    <source>
        <dbReference type="Proteomes" id="UP000320496"/>
    </source>
</evidence>
<comment type="similarity">
    <text evidence="1">Belongs to the sulfatase family.</text>
</comment>
<dbReference type="InterPro" id="IPR024607">
    <property type="entry name" value="Sulfatase_CS"/>
</dbReference>
<dbReference type="GO" id="GO:0046872">
    <property type="term" value="F:metal ion binding"/>
    <property type="evidence" value="ECO:0007669"/>
    <property type="project" value="UniProtKB-KW"/>
</dbReference>
<dbReference type="AlphaFoldDB" id="A0A517ZFD7"/>